<gene>
    <name evidence="1" type="ORF">BS50DRAFT_583821</name>
</gene>
<dbReference type="Proteomes" id="UP000240883">
    <property type="component" value="Unassembled WGS sequence"/>
</dbReference>
<dbReference type="EMBL" id="KZ678130">
    <property type="protein sequence ID" value="PSN72256.1"/>
    <property type="molecule type" value="Genomic_DNA"/>
</dbReference>
<accession>A0A2T2P409</accession>
<keyword evidence="2" id="KW-1185">Reference proteome</keyword>
<dbReference type="AlphaFoldDB" id="A0A2T2P409"/>
<evidence type="ECO:0000313" key="1">
    <source>
        <dbReference type="EMBL" id="PSN72256.1"/>
    </source>
</evidence>
<proteinExistence type="predicted"/>
<organism evidence="1 2">
    <name type="scientific">Corynespora cassiicola Philippines</name>
    <dbReference type="NCBI Taxonomy" id="1448308"/>
    <lineage>
        <taxon>Eukaryota</taxon>
        <taxon>Fungi</taxon>
        <taxon>Dikarya</taxon>
        <taxon>Ascomycota</taxon>
        <taxon>Pezizomycotina</taxon>
        <taxon>Dothideomycetes</taxon>
        <taxon>Pleosporomycetidae</taxon>
        <taxon>Pleosporales</taxon>
        <taxon>Corynesporascaceae</taxon>
        <taxon>Corynespora</taxon>
    </lineage>
</organism>
<name>A0A2T2P409_CORCC</name>
<sequence length="104" mass="11610">MLQKADQAFAVVGETSNRSSSTGEALQKALGEKDFVLEHTRLPKTELLWHVTDFNPAKSLQTVMRNADISGHHLRKAHTGIGYYIAVHHLSDFIGLEAHDIKYV</sequence>
<protein>
    <submittedName>
        <fullName evidence="1">Uncharacterized protein</fullName>
    </submittedName>
</protein>
<dbReference type="STRING" id="1448308.A0A2T2P409"/>
<reference evidence="1 2" key="1">
    <citation type="journal article" date="2018" name="Front. Microbiol.">
        <title>Genome-Wide Analysis of Corynespora cassiicola Leaf Fall Disease Putative Effectors.</title>
        <authorList>
            <person name="Lopez D."/>
            <person name="Ribeiro S."/>
            <person name="Label P."/>
            <person name="Fumanal B."/>
            <person name="Venisse J.S."/>
            <person name="Kohler A."/>
            <person name="de Oliveira R.R."/>
            <person name="Labutti K."/>
            <person name="Lipzen A."/>
            <person name="Lail K."/>
            <person name="Bauer D."/>
            <person name="Ohm R.A."/>
            <person name="Barry K.W."/>
            <person name="Spatafora J."/>
            <person name="Grigoriev I.V."/>
            <person name="Martin F.M."/>
            <person name="Pujade-Renaud V."/>
        </authorList>
    </citation>
    <scope>NUCLEOTIDE SEQUENCE [LARGE SCALE GENOMIC DNA]</scope>
    <source>
        <strain evidence="1 2">Philippines</strain>
    </source>
</reference>
<evidence type="ECO:0000313" key="2">
    <source>
        <dbReference type="Proteomes" id="UP000240883"/>
    </source>
</evidence>